<keyword evidence="1" id="KW-0805">Transcription regulation</keyword>
<dbReference type="InterPro" id="IPR005158">
    <property type="entry name" value="BTAD"/>
</dbReference>
<keyword evidence="2" id="KW-0804">Transcription</keyword>
<dbReference type="Gene3D" id="1.25.40.10">
    <property type="entry name" value="Tetratricopeptide repeat domain"/>
    <property type="match status" value="1"/>
</dbReference>
<keyword evidence="6" id="KW-1185">Reference proteome</keyword>
<organism evidence="5 6">
    <name type="scientific">Microbispora hainanensis</name>
    <dbReference type="NCBI Taxonomy" id="568844"/>
    <lineage>
        <taxon>Bacteria</taxon>
        <taxon>Bacillati</taxon>
        <taxon>Actinomycetota</taxon>
        <taxon>Actinomycetes</taxon>
        <taxon>Streptosporangiales</taxon>
        <taxon>Streptosporangiaceae</taxon>
        <taxon>Microbispora</taxon>
    </lineage>
</organism>
<evidence type="ECO:0000256" key="2">
    <source>
        <dbReference type="ARBA" id="ARBA00023163"/>
    </source>
</evidence>
<evidence type="ECO:0000256" key="1">
    <source>
        <dbReference type="ARBA" id="ARBA00023015"/>
    </source>
</evidence>
<dbReference type="InterPro" id="IPR051677">
    <property type="entry name" value="AfsR-DnrI-RedD_regulator"/>
</dbReference>
<protein>
    <recommendedName>
        <fullName evidence="4">Bacterial transcriptional activator domain-containing protein</fullName>
    </recommendedName>
</protein>
<dbReference type="InterPro" id="IPR011990">
    <property type="entry name" value="TPR-like_helical_dom_sf"/>
</dbReference>
<accession>A0ABZ1SUX5</accession>
<reference evidence="5" key="1">
    <citation type="submission" date="2022-10" db="EMBL/GenBank/DDBJ databases">
        <title>The complete genomes of actinobacterial strains from the NBC collection.</title>
        <authorList>
            <person name="Joergensen T.S."/>
            <person name="Alvarez Arevalo M."/>
            <person name="Sterndorff E.B."/>
            <person name="Faurdal D."/>
            <person name="Vuksanovic O."/>
            <person name="Mourched A.-S."/>
            <person name="Charusanti P."/>
            <person name="Shaw S."/>
            <person name="Blin K."/>
            <person name="Weber T."/>
        </authorList>
    </citation>
    <scope>NUCLEOTIDE SEQUENCE</scope>
    <source>
        <strain evidence="5">NBC_00254</strain>
    </source>
</reference>
<evidence type="ECO:0000259" key="4">
    <source>
        <dbReference type="SMART" id="SM01043"/>
    </source>
</evidence>
<feature type="domain" description="Bacterial transcriptional activator" evidence="4">
    <location>
        <begin position="1"/>
        <end position="96"/>
    </location>
</feature>
<dbReference type="RefSeq" id="WP_260617503.1">
    <property type="nucleotide sequence ID" value="NZ_CP108085.1"/>
</dbReference>
<dbReference type="PANTHER" id="PTHR35807">
    <property type="entry name" value="TRANSCRIPTIONAL REGULATOR REDD-RELATED"/>
    <property type="match status" value="1"/>
</dbReference>
<feature type="region of interest" description="Disordered" evidence="3">
    <location>
        <begin position="77"/>
        <end position="97"/>
    </location>
</feature>
<dbReference type="SUPFAM" id="SSF48452">
    <property type="entry name" value="TPR-like"/>
    <property type="match status" value="1"/>
</dbReference>
<evidence type="ECO:0000313" key="5">
    <source>
        <dbReference type="EMBL" id="WUP76825.1"/>
    </source>
</evidence>
<sequence>MDAWRFEQAVAAAADLPPDDALARLEEALGWWRGPAYAEFADQDWARAERSRLGELRLHAVERHAQARLDLGRAACGRRASTAWPPSRRPRNSATRS</sequence>
<gene>
    <name evidence="5" type="ORF">OG913_07355</name>
</gene>
<dbReference type="EMBL" id="CP108085">
    <property type="protein sequence ID" value="WUP76825.1"/>
    <property type="molecule type" value="Genomic_DNA"/>
</dbReference>
<evidence type="ECO:0000256" key="3">
    <source>
        <dbReference type="SAM" id="MobiDB-lite"/>
    </source>
</evidence>
<dbReference type="Proteomes" id="UP001432011">
    <property type="component" value="Chromosome"/>
</dbReference>
<dbReference type="PANTHER" id="PTHR35807:SF1">
    <property type="entry name" value="TRANSCRIPTIONAL REGULATOR REDD"/>
    <property type="match status" value="1"/>
</dbReference>
<dbReference type="Pfam" id="PF03704">
    <property type="entry name" value="BTAD"/>
    <property type="match status" value="1"/>
</dbReference>
<proteinExistence type="predicted"/>
<dbReference type="SMART" id="SM01043">
    <property type="entry name" value="BTAD"/>
    <property type="match status" value="1"/>
</dbReference>
<evidence type="ECO:0000313" key="6">
    <source>
        <dbReference type="Proteomes" id="UP001432011"/>
    </source>
</evidence>
<name>A0ABZ1SUX5_9ACTN</name>